<evidence type="ECO:0000259" key="2">
    <source>
        <dbReference type="PROSITE" id="PS51140"/>
    </source>
</evidence>
<dbReference type="EMBL" id="CAJVPP010002249">
    <property type="protein sequence ID" value="CAG8593482.1"/>
    <property type="molecule type" value="Genomic_DNA"/>
</dbReference>
<dbReference type="InterPro" id="IPR003892">
    <property type="entry name" value="CUE"/>
</dbReference>
<feature type="domain" description="CUE" evidence="2">
    <location>
        <begin position="77"/>
        <end position="118"/>
    </location>
</feature>
<feature type="compositionally biased region" description="Basic and acidic residues" evidence="1">
    <location>
        <begin position="7"/>
        <end position="17"/>
    </location>
</feature>
<dbReference type="InterPro" id="IPR028018">
    <property type="entry name" value="DUF4646"/>
</dbReference>
<gene>
    <name evidence="3" type="ORF">FMOSSE_LOCUS8565</name>
</gene>
<keyword evidence="4" id="KW-1185">Reference proteome</keyword>
<dbReference type="Proteomes" id="UP000789375">
    <property type="component" value="Unassembled WGS sequence"/>
</dbReference>
<dbReference type="Pfam" id="PF15496">
    <property type="entry name" value="DUF4646"/>
    <property type="match status" value="1"/>
</dbReference>
<evidence type="ECO:0000313" key="3">
    <source>
        <dbReference type="EMBL" id="CAG8593482.1"/>
    </source>
</evidence>
<protein>
    <submittedName>
        <fullName evidence="3">4231_t:CDS:1</fullName>
    </submittedName>
</protein>
<organism evidence="3 4">
    <name type="scientific">Funneliformis mosseae</name>
    <name type="common">Endomycorrhizal fungus</name>
    <name type="synonym">Glomus mosseae</name>
    <dbReference type="NCBI Taxonomy" id="27381"/>
    <lineage>
        <taxon>Eukaryota</taxon>
        <taxon>Fungi</taxon>
        <taxon>Fungi incertae sedis</taxon>
        <taxon>Mucoromycota</taxon>
        <taxon>Glomeromycotina</taxon>
        <taxon>Glomeromycetes</taxon>
        <taxon>Glomerales</taxon>
        <taxon>Glomeraceae</taxon>
        <taxon>Funneliformis</taxon>
    </lineage>
</organism>
<dbReference type="AlphaFoldDB" id="A0A9N9C979"/>
<feature type="compositionally biased region" description="Basic residues" evidence="1">
    <location>
        <begin position="18"/>
        <end position="38"/>
    </location>
</feature>
<sequence>MCRNKCARREIKNQRREEKHRRREEKHHRRQEKRRRKAEFKSEMKNQARRFLTDYSNVDNNNFNNINYPQRQRSPVKVEQDVASLRTIFPECDPEYIRNCLFNETRDQIMERLLSEPYPKITPESPLTPPTAPPLPVRINDEFSFNDEAPPSYEESLEQSPPLPRRHQRNSPWVARQQSSHQAHDSPSLFPVKNIFSMFKPLTVDQACHKFCNTWTRPTPSNFRTQPLSQSFKVLPKDRYSIQRGFTNNYPSKELNSHNISINDWQFFISGLNSILGANSINGDSISVSLKWVSWMSETMDQKQMEANVLAINEYLAKWNDFFFAPRKIEVQFLEDKTLTTTIKNKHQPFVQYLLVKSI</sequence>
<dbReference type="GO" id="GO:0043130">
    <property type="term" value="F:ubiquitin binding"/>
    <property type="evidence" value="ECO:0007669"/>
    <property type="project" value="InterPro"/>
</dbReference>
<proteinExistence type="predicted"/>
<feature type="region of interest" description="Disordered" evidence="1">
    <location>
        <begin position="1"/>
        <end position="58"/>
    </location>
</feature>
<comment type="caution">
    <text evidence="3">The sequence shown here is derived from an EMBL/GenBank/DDBJ whole genome shotgun (WGS) entry which is preliminary data.</text>
</comment>
<name>A0A9N9C979_FUNMO</name>
<evidence type="ECO:0000313" key="4">
    <source>
        <dbReference type="Proteomes" id="UP000789375"/>
    </source>
</evidence>
<feature type="compositionally biased region" description="Pro residues" evidence="1">
    <location>
        <begin position="126"/>
        <end position="136"/>
    </location>
</feature>
<evidence type="ECO:0000256" key="1">
    <source>
        <dbReference type="SAM" id="MobiDB-lite"/>
    </source>
</evidence>
<accession>A0A9N9C979</accession>
<dbReference type="PROSITE" id="PS51140">
    <property type="entry name" value="CUE"/>
    <property type="match status" value="1"/>
</dbReference>
<feature type="region of interest" description="Disordered" evidence="1">
    <location>
        <begin position="118"/>
        <end position="187"/>
    </location>
</feature>
<reference evidence="3" key="1">
    <citation type="submission" date="2021-06" db="EMBL/GenBank/DDBJ databases">
        <authorList>
            <person name="Kallberg Y."/>
            <person name="Tangrot J."/>
            <person name="Rosling A."/>
        </authorList>
    </citation>
    <scope>NUCLEOTIDE SEQUENCE</scope>
    <source>
        <strain evidence="3">87-6 pot B 2015</strain>
    </source>
</reference>